<accession>A0A6L3N6I8</accession>
<dbReference type="Proteomes" id="UP000473571">
    <property type="component" value="Unassembled WGS sequence"/>
</dbReference>
<comment type="caution">
    <text evidence="1">The sequence shown here is derived from an EMBL/GenBank/DDBJ whole genome shotgun (WGS) entry which is preliminary data.</text>
</comment>
<dbReference type="EMBL" id="VZOL01001016">
    <property type="protein sequence ID" value="KAB0644720.1"/>
    <property type="molecule type" value="Genomic_DNA"/>
</dbReference>
<gene>
    <name evidence="1" type="ORF">F7R13_32880</name>
</gene>
<name>A0A6L3N6I8_9BURK</name>
<evidence type="ECO:0000313" key="1">
    <source>
        <dbReference type="EMBL" id="KAB0644720.1"/>
    </source>
</evidence>
<sequence>MATGPGSPAGVPGPVVFIFMPGASTHPDSAMQAVKTSASARRRLLAVDAIEVFMDSFLLRGA</sequence>
<evidence type="ECO:0000313" key="2">
    <source>
        <dbReference type="Proteomes" id="UP000473571"/>
    </source>
</evidence>
<reference evidence="1 2" key="1">
    <citation type="submission" date="2019-09" db="EMBL/GenBank/DDBJ databases">
        <title>Draft genome sequences of 48 bacterial type strains from the CCUG.</title>
        <authorList>
            <person name="Tunovic T."/>
            <person name="Pineiro-Iglesias B."/>
            <person name="Unosson C."/>
            <person name="Inganas E."/>
            <person name="Ohlen M."/>
            <person name="Cardew S."/>
            <person name="Jensie-Markopoulos S."/>
            <person name="Salva-Serra F."/>
            <person name="Jaen-Luchoro D."/>
            <person name="Karlsson R."/>
            <person name="Svensson-Stadler L."/>
            <person name="Chun J."/>
            <person name="Moore E."/>
        </authorList>
    </citation>
    <scope>NUCLEOTIDE SEQUENCE [LARGE SCALE GENOMIC DNA]</scope>
    <source>
        <strain evidence="1 2">CCUG 65687</strain>
    </source>
</reference>
<proteinExistence type="predicted"/>
<protein>
    <submittedName>
        <fullName evidence="1">Uncharacterized protein</fullName>
    </submittedName>
</protein>
<organism evidence="1 2">
    <name type="scientific">Burkholderia territorii</name>
    <dbReference type="NCBI Taxonomy" id="1503055"/>
    <lineage>
        <taxon>Bacteria</taxon>
        <taxon>Pseudomonadati</taxon>
        <taxon>Pseudomonadota</taxon>
        <taxon>Betaproteobacteria</taxon>
        <taxon>Burkholderiales</taxon>
        <taxon>Burkholderiaceae</taxon>
        <taxon>Burkholderia</taxon>
        <taxon>Burkholderia cepacia complex</taxon>
    </lineage>
</organism>
<dbReference type="AlphaFoldDB" id="A0A6L3N6I8"/>